<sequence length="263" mass="28063">LNQKLMQSLLRGYVLGMRTSVFCRSGEDDRDKKVKASVAAALLFTPIVYSDDLWLGYTGDLLQTGCTQALLGAVQEPLELGPHDLERLSMNSVHEVLQQMAPMNGAAGPGAAAAPAAPLDEALLRQEKMRQHLQQAAAAQSAVGWSLQPAVMQQLVTQLNQMHLFQQQQQQSQQASAAAVAAPVVVKKTAAASVPQALHPSPSNSAACDATQRSPSEYYSAVVARRSPTYRDVSSGSSKSNAPSTITRPSDAPVKLERKGAIY</sequence>
<dbReference type="WBParaSite" id="HPBE_0000742601-mRNA-1">
    <property type="protein sequence ID" value="HPBE_0000742601-mRNA-1"/>
    <property type="gene ID" value="HPBE_0000742601"/>
</dbReference>
<keyword evidence="2" id="KW-1185">Reference proteome</keyword>
<protein>
    <submittedName>
        <fullName evidence="3">Pecanex_C domain-containing protein</fullName>
    </submittedName>
</protein>
<dbReference type="AlphaFoldDB" id="A0A8L8K0N8"/>
<reference evidence="3" key="1">
    <citation type="submission" date="2019-09" db="UniProtKB">
        <authorList>
            <consortium name="WormBaseParasite"/>
        </authorList>
    </citation>
    <scope>IDENTIFICATION</scope>
</reference>
<organism evidence="2 3">
    <name type="scientific">Heligmosomoides polygyrus</name>
    <name type="common">Parasitic roundworm</name>
    <dbReference type="NCBI Taxonomy" id="6339"/>
    <lineage>
        <taxon>Eukaryota</taxon>
        <taxon>Metazoa</taxon>
        <taxon>Ecdysozoa</taxon>
        <taxon>Nematoda</taxon>
        <taxon>Chromadorea</taxon>
        <taxon>Rhabditida</taxon>
        <taxon>Rhabditina</taxon>
        <taxon>Rhabditomorpha</taxon>
        <taxon>Strongyloidea</taxon>
        <taxon>Heligmosomidae</taxon>
        <taxon>Heligmosomoides</taxon>
    </lineage>
</organism>
<evidence type="ECO:0000256" key="1">
    <source>
        <dbReference type="SAM" id="MobiDB-lite"/>
    </source>
</evidence>
<feature type="compositionally biased region" description="Polar residues" evidence="1">
    <location>
        <begin position="232"/>
        <end position="248"/>
    </location>
</feature>
<name>A0A8L8K0N8_HELPZ</name>
<feature type="region of interest" description="Disordered" evidence="1">
    <location>
        <begin position="228"/>
        <end position="263"/>
    </location>
</feature>
<dbReference type="Proteomes" id="UP000050761">
    <property type="component" value="Unassembled WGS sequence"/>
</dbReference>
<evidence type="ECO:0000313" key="2">
    <source>
        <dbReference type="Proteomes" id="UP000050761"/>
    </source>
</evidence>
<accession>A0A8L8K0N8</accession>
<proteinExistence type="predicted"/>
<evidence type="ECO:0000313" key="3">
    <source>
        <dbReference type="WBParaSite" id="HPBE_0000742601-mRNA-1"/>
    </source>
</evidence>
<feature type="compositionally biased region" description="Basic and acidic residues" evidence="1">
    <location>
        <begin position="254"/>
        <end position="263"/>
    </location>
</feature>